<name>Q30XW5_OLEA2</name>
<dbReference type="Proteomes" id="UP000002710">
    <property type="component" value="Chromosome"/>
</dbReference>
<evidence type="ECO:0000313" key="1">
    <source>
        <dbReference type="EMBL" id="ABB39481.1"/>
    </source>
</evidence>
<proteinExistence type="predicted"/>
<dbReference type="AlphaFoldDB" id="Q30XW5"/>
<reference evidence="1 2" key="1">
    <citation type="journal article" date="2011" name="J. Bacteriol.">
        <title>Complete genome sequence and updated annotation of Desulfovibrio alaskensis G20.</title>
        <authorList>
            <person name="Hauser L.J."/>
            <person name="Land M.L."/>
            <person name="Brown S.D."/>
            <person name="Larimer F."/>
            <person name="Keller K.L."/>
            <person name="Rapp-Giles B.J."/>
            <person name="Price M.N."/>
            <person name="Lin M."/>
            <person name="Bruce D.C."/>
            <person name="Detter J.C."/>
            <person name="Tapia R."/>
            <person name="Han C.S."/>
            <person name="Goodwin L.A."/>
            <person name="Cheng J.F."/>
            <person name="Pitluck S."/>
            <person name="Copeland A."/>
            <person name="Lucas S."/>
            <person name="Nolan M."/>
            <person name="Lapidus A.L."/>
            <person name="Palumbo A.V."/>
            <person name="Wall J.D."/>
        </authorList>
    </citation>
    <scope>NUCLEOTIDE SEQUENCE [LARGE SCALE GENOMIC DNA]</scope>
    <source>
        <strain evidence="2">ATCC BAA 1058 / DSM 17464 / G20</strain>
    </source>
</reference>
<organism evidence="1 2">
    <name type="scientific">Oleidesulfovibrio alaskensis (strain ATCC BAA-1058 / DSM 17464 / G20)</name>
    <name type="common">Desulfovibrio alaskensis</name>
    <dbReference type="NCBI Taxonomy" id="207559"/>
    <lineage>
        <taxon>Bacteria</taxon>
        <taxon>Pseudomonadati</taxon>
        <taxon>Thermodesulfobacteriota</taxon>
        <taxon>Desulfovibrionia</taxon>
        <taxon>Desulfovibrionales</taxon>
        <taxon>Desulfovibrionaceae</taxon>
        <taxon>Oleidesulfovibrio</taxon>
    </lineage>
</organism>
<sequence>MSTTQGNGVMEKLTLQSDTGADITFRGRLFSESSYFDEETGMMTRQRLYVTDQNQQVYSIVTSDGRRKERRVYLLKAEEGVCRINNGLYDVTVPVELLMLAVRGLCGLTESEQSTDFFAALEESLKAANA</sequence>
<accession>Q30XW5</accession>
<dbReference type="eggNOG" id="ENOG502ZYPN">
    <property type="taxonomic scope" value="Bacteria"/>
</dbReference>
<dbReference type="RefSeq" id="WP_011368511.1">
    <property type="nucleotide sequence ID" value="NC_007519.1"/>
</dbReference>
<dbReference type="EMBL" id="CP000112">
    <property type="protein sequence ID" value="ABB39481.1"/>
    <property type="molecule type" value="Genomic_DNA"/>
</dbReference>
<protein>
    <submittedName>
        <fullName evidence="1">Uncharacterized protein</fullName>
    </submittedName>
</protein>
<evidence type="ECO:0000313" key="2">
    <source>
        <dbReference type="Proteomes" id="UP000002710"/>
    </source>
</evidence>
<keyword evidence="2" id="KW-1185">Reference proteome</keyword>
<dbReference type="HOGENOM" id="CLU_156444_0_0_7"/>
<gene>
    <name evidence="1" type="ordered locus">Dde_2685</name>
</gene>
<dbReference type="KEGG" id="dde:Dde_2685"/>